<dbReference type="InterPro" id="IPR001965">
    <property type="entry name" value="Znf_PHD"/>
</dbReference>
<feature type="compositionally biased region" description="Polar residues" evidence="5">
    <location>
        <begin position="984"/>
        <end position="1001"/>
    </location>
</feature>
<proteinExistence type="predicted"/>
<feature type="compositionally biased region" description="Low complexity" evidence="5">
    <location>
        <begin position="1619"/>
        <end position="1631"/>
    </location>
</feature>
<feature type="compositionally biased region" description="Basic and acidic residues" evidence="5">
    <location>
        <begin position="634"/>
        <end position="682"/>
    </location>
</feature>
<evidence type="ECO:0000256" key="4">
    <source>
        <dbReference type="ARBA" id="ARBA00022853"/>
    </source>
</evidence>
<feature type="compositionally biased region" description="Low complexity" evidence="5">
    <location>
        <begin position="2045"/>
        <end position="2056"/>
    </location>
</feature>
<comment type="caution">
    <text evidence="7">The sequence shown here is derived from an EMBL/GenBank/DDBJ whole genome shotgun (WGS) entry which is preliminary data.</text>
</comment>
<feature type="region of interest" description="Disordered" evidence="5">
    <location>
        <begin position="1160"/>
        <end position="1423"/>
    </location>
</feature>
<dbReference type="GO" id="GO:0006355">
    <property type="term" value="P:regulation of DNA-templated transcription"/>
    <property type="evidence" value="ECO:0007669"/>
    <property type="project" value="TreeGrafter"/>
</dbReference>
<feature type="compositionally biased region" description="Polar residues" evidence="5">
    <location>
        <begin position="907"/>
        <end position="921"/>
    </location>
</feature>
<feature type="compositionally biased region" description="Low complexity" evidence="5">
    <location>
        <begin position="1053"/>
        <end position="1064"/>
    </location>
</feature>
<dbReference type="GO" id="GO:0070210">
    <property type="term" value="C:Rpd3L-Expanded complex"/>
    <property type="evidence" value="ECO:0007669"/>
    <property type="project" value="TreeGrafter"/>
</dbReference>
<feature type="compositionally biased region" description="Basic and acidic residues" evidence="5">
    <location>
        <begin position="713"/>
        <end position="729"/>
    </location>
</feature>
<feature type="compositionally biased region" description="Polar residues" evidence="5">
    <location>
        <begin position="1940"/>
        <end position="1949"/>
    </location>
</feature>
<feature type="compositionally biased region" description="Polar residues" evidence="5">
    <location>
        <begin position="20"/>
        <end position="30"/>
    </location>
</feature>
<feature type="compositionally biased region" description="Polar residues" evidence="5">
    <location>
        <begin position="1877"/>
        <end position="1899"/>
    </location>
</feature>
<dbReference type="InterPro" id="IPR001214">
    <property type="entry name" value="SET_dom"/>
</dbReference>
<feature type="compositionally biased region" description="Polar residues" evidence="5">
    <location>
        <begin position="2013"/>
        <end position="2031"/>
    </location>
</feature>
<dbReference type="InterPro" id="IPR011011">
    <property type="entry name" value="Znf_FYVE_PHD"/>
</dbReference>
<evidence type="ECO:0000256" key="2">
    <source>
        <dbReference type="ARBA" id="ARBA00022771"/>
    </source>
</evidence>
<evidence type="ECO:0000256" key="1">
    <source>
        <dbReference type="ARBA" id="ARBA00022723"/>
    </source>
</evidence>
<feature type="compositionally biased region" description="Low complexity" evidence="5">
    <location>
        <begin position="1573"/>
        <end position="1586"/>
    </location>
</feature>
<dbReference type="SUPFAM" id="SSF82199">
    <property type="entry name" value="SET domain"/>
    <property type="match status" value="1"/>
</dbReference>
<keyword evidence="3" id="KW-0862">Zinc</keyword>
<dbReference type="GO" id="GO:0006325">
    <property type="term" value="P:chromatin organization"/>
    <property type="evidence" value="ECO:0007669"/>
    <property type="project" value="UniProtKB-KW"/>
</dbReference>
<feature type="compositionally biased region" description="Low complexity" evidence="5">
    <location>
        <begin position="922"/>
        <end position="939"/>
    </location>
</feature>
<feature type="compositionally biased region" description="Low complexity" evidence="5">
    <location>
        <begin position="618"/>
        <end position="633"/>
    </location>
</feature>
<feature type="compositionally biased region" description="Low complexity" evidence="5">
    <location>
        <begin position="964"/>
        <end position="983"/>
    </location>
</feature>
<feature type="compositionally biased region" description="Polar residues" evidence="5">
    <location>
        <begin position="1168"/>
        <end position="1182"/>
    </location>
</feature>
<dbReference type="SMART" id="SM00249">
    <property type="entry name" value="PHD"/>
    <property type="match status" value="1"/>
</dbReference>
<evidence type="ECO:0000256" key="5">
    <source>
        <dbReference type="SAM" id="MobiDB-lite"/>
    </source>
</evidence>
<feature type="region of interest" description="Disordered" evidence="5">
    <location>
        <begin position="548"/>
        <end position="753"/>
    </location>
</feature>
<name>A0AAN9GC04_9CAEN</name>
<dbReference type="Pfam" id="PF00856">
    <property type="entry name" value="SET"/>
    <property type="match status" value="1"/>
</dbReference>
<feature type="compositionally biased region" description="Low complexity" evidence="5">
    <location>
        <begin position="1526"/>
        <end position="1539"/>
    </location>
</feature>
<dbReference type="GO" id="GO:0034967">
    <property type="term" value="C:Set3 complex"/>
    <property type="evidence" value="ECO:0007669"/>
    <property type="project" value="TreeGrafter"/>
</dbReference>
<feature type="compositionally biased region" description="Polar residues" evidence="5">
    <location>
        <begin position="1447"/>
        <end position="1466"/>
    </location>
</feature>
<dbReference type="PANTHER" id="PTHR46462:SF3">
    <property type="entry name" value="UPSET, ISOFORM A"/>
    <property type="match status" value="1"/>
</dbReference>
<dbReference type="GO" id="GO:0008270">
    <property type="term" value="F:zinc ion binding"/>
    <property type="evidence" value="ECO:0007669"/>
    <property type="project" value="UniProtKB-KW"/>
</dbReference>
<protein>
    <recommendedName>
        <fullName evidence="6">SET domain-containing protein</fullName>
    </recommendedName>
</protein>
<feature type="compositionally biased region" description="Low complexity" evidence="5">
    <location>
        <begin position="1703"/>
        <end position="1723"/>
    </location>
</feature>
<feature type="compositionally biased region" description="Polar residues" evidence="5">
    <location>
        <begin position="1506"/>
        <end position="1516"/>
    </location>
</feature>
<feature type="compositionally biased region" description="Low complexity" evidence="5">
    <location>
        <begin position="1086"/>
        <end position="1102"/>
    </location>
</feature>
<dbReference type="SUPFAM" id="SSF57903">
    <property type="entry name" value="FYVE/PHD zinc finger"/>
    <property type="match status" value="1"/>
</dbReference>
<feature type="compositionally biased region" description="Pro residues" evidence="5">
    <location>
        <begin position="1979"/>
        <end position="2010"/>
    </location>
</feature>
<feature type="compositionally biased region" description="Basic residues" evidence="5">
    <location>
        <begin position="741"/>
        <end position="753"/>
    </location>
</feature>
<feature type="region of interest" description="Disordered" evidence="5">
    <location>
        <begin position="1037"/>
        <end position="1102"/>
    </location>
</feature>
<feature type="compositionally biased region" description="Polar residues" evidence="5">
    <location>
        <begin position="1769"/>
        <end position="1785"/>
    </location>
</feature>
<dbReference type="Gene3D" id="3.30.40.10">
    <property type="entry name" value="Zinc/RING finger domain, C3HC4 (zinc finger)"/>
    <property type="match status" value="1"/>
</dbReference>
<feature type="compositionally biased region" description="Low complexity" evidence="5">
    <location>
        <begin position="1199"/>
        <end position="1214"/>
    </location>
</feature>
<feature type="region of interest" description="Disordered" evidence="5">
    <location>
        <begin position="900"/>
        <end position="1011"/>
    </location>
</feature>
<feature type="compositionally biased region" description="Basic and acidic residues" evidence="5">
    <location>
        <begin position="577"/>
        <end position="587"/>
    </location>
</feature>
<dbReference type="InterPro" id="IPR046341">
    <property type="entry name" value="SET_dom_sf"/>
</dbReference>
<sequence>MSILLRIGAVRGNSYSIDHLSSGQDAASSDTDAHDIPVPEETYQRPTQTYPGCFGLPYQDHNYGAPPPLSPTPPKTPPPPVAPKVNGAVQLEEEAKVPAVSNEEEVVEDSVTRCICGYLHDDGYMICCDKCSVWQHIDCMEIDRNNIPENYCCEICEPRKLDVDRAKMIQQRKREEIDTSATDTDPEEPANALASLGRKPVQPKPKGSKQRRVSKVGSRLLKVSKLAKSQQLKRDKKLKLTKKEKENVKDISKKLKIGKTGIPKQKKMKKKLNTSLAQNKAEFWSSVSGPFCSVDEARENECSPEILEFLSHVKTNGIHSPHSIGVFPEELLVRLYQVSDVKKNCKGLEATDLIVPGRAVIEFKGKVMLRQHYHHDPLLDQSQPYVLYYSKFEGLDLCIDASAFGGDARFIRRSCTPNAEMCHIIDNGNLHFIVQAKKEIAKGSEITIPFDFNYQDTATSVECACGKVSCPVAKFWKKIKLAQKSPDKPKRKRQASGEGRVRRNSQSKSSPMKTASGSKSPVKSSPVKSPASVTPLSFTMDECSVSVDSTASLDSPPPVCQPAKTSSIPRRSSRAASDAKEERDVKPSRTSVNKEPVAKSAPVQEDIQVIDVQSSDPSAAGHASESEAESAGECPKKKQTREEKKIEAIMKAFEKMAKREERRKEALARLDKKHDGKDEPGEKTQAAETSDGNLSETATDKANELPPPPPDVNSHHLETEIKVTIKLEDPPPIIESPQKTARNKRVKRKRRSSRVMSAIEPLYRSPVRMLPEPVPVVAVGVEVKEEPVEPPIPVACHSAPNTASPDFDAATPDFCDSYMFIKKKKYLVNDWGAARAADARSDSMDEHGEEEMFVPYTPGPRSAMEHMTRRNSTSATFGRSQDIAGGNAKKRWLRQAMHETGPIRVDTSPSTTGSNSQTHPNTSAPTSTPAATATATTPSLPSPTSPSDFVTPLKKRRLAPEFLPSTSSAADPAASSTSEPSATVTNNCEVSGTYPTTSTPASAVETVPASQDRSIRLKLTETRLPMKATRLFGRRNRNGFVGSTDSKPAACDGPVPGSSSASVVRPTVEVPPSDSRLEELSMDGLSSSSSVRTATSSATLRSSVDVAEVSGCSADSPGAPASSSSVMCVVNNNDSGIEMPLVDSSGAALDADLPETGHQRVRGIDSVSVCSSDNEVSISVHSADSDQRSDRGSAPDLGVVAESSSVSNAVGISSPQDQDQDVSESRPAELEMEDEGNEASGSVSDSEEPVGASDSRSHTSSQPAGDCQVNSSQDSPRLPPPACSPFLREAECNNSPEPLHPINRACDSWQVSPGGVERGAVSSALDSAVRDRDRTGVSSAQDSADVSSVLAMRDSDSLPSSDLECGPSSSTQTLGSRRFVSEDMVCNSSSTRSLHGRRVESEDMVCNSSSSGSLPSRRQAEMAEDMVCNSSEVTGSDVVPRVCAENNVDSTTQSGRRLRPSPNQCDTVADSCEQPVESEESCCDSNSDEQAYPAFVSGGGVSSSGPADSQCDQTPDTGHRGGAGPSNGVVSSSATVSSSQFRASHTDSCVSSIAAIASSSVLSTTEPGVDVAGPSQSTPGTSPSVSNSGVDSGSLDPSAQLVTSAGAMAMGEEGRETDSVGTSEQSSSSTSLAAEPCEASALLAERWRLSGDSDPSLQPGTSGLPQCQEEGEVSMSSAAAAGLDGEDDGVVVNGDVTPGGLVSSYSEDSSGSNSTNTINSSCTAVSSSEAQAAPAAKRKVSLSEYRSRRKDKGGCAASTSSSTSPKSSGHNLSASRRATVDSSISLAPLPLFEPITISRENRDFKEQERERREKPMSLSDRLRIEFGLETASEEDKANSSDDEDSRQGSGSSLTGRSPSATTTMLGAGAATAAFPSPSGNANHTLGSQPAGGQSSSLQPGYTWLAKLHSGRQTSTALPHQQPPPPPPPSSSSPLVIFGQHQAQLPSFNGSGAAVPPHLPNGSHPQPPAPAAFSPGAMYPSPPSGQPQPFTATPPPPALQQQAPPPPPPPSTAYSSFVAQSRTHPPQTSPQQIPRVRSGSLSQAQRSGSVVGNGSSGRVRHASAEPSSHHPTRRHHFDQYSHTQTAKHKGSFGPAMKRH</sequence>
<feature type="compositionally biased region" description="Polar residues" evidence="5">
    <location>
        <begin position="504"/>
        <end position="513"/>
    </location>
</feature>
<dbReference type="Proteomes" id="UP001374579">
    <property type="component" value="Unassembled WGS sequence"/>
</dbReference>
<feature type="compositionally biased region" description="Polar residues" evidence="5">
    <location>
        <begin position="1587"/>
        <end position="1603"/>
    </location>
</feature>
<feature type="compositionally biased region" description="Basic and acidic residues" evidence="5">
    <location>
        <begin position="1799"/>
        <end position="1826"/>
    </location>
</feature>
<feature type="compositionally biased region" description="Low complexity" evidence="5">
    <location>
        <begin position="566"/>
        <end position="576"/>
    </location>
</feature>
<dbReference type="CDD" id="cd15550">
    <property type="entry name" value="PHD_MLL5"/>
    <property type="match status" value="1"/>
</dbReference>
<dbReference type="PROSITE" id="PS50280">
    <property type="entry name" value="SET"/>
    <property type="match status" value="1"/>
</dbReference>
<gene>
    <name evidence="7" type="ORF">V1264_020324</name>
</gene>
<feature type="compositionally biased region" description="Polar residues" evidence="5">
    <location>
        <begin position="870"/>
        <end position="879"/>
    </location>
</feature>
<feature type="compositionally biased region" description="Polar residues" evidence="5">
    <location>
        <begin position="1258"/>
        <end position="1275"/>
    </location>
</feature>
<feature type="compositionally biased region" description="Polar residues" evidence="5">
    <location>
        <begin position="1653"/>
        <end position="1665"/>
    </location>
</feature>
<feature type="region of interest" description="Disordered" evidence="5">
    <location>
        <begin position="1445"/>
        <end position="1541"/>
    </location>
</feature>
<feature type="compositionally biased region" description="Basic and acidic residues" evidence="5">
    <location>
        <begin position="1183"/>
        <end position="1193"/>
    </location>
</feature>
<feature type="compositionally biased region" description="Low complexity" evidence="5">
    <location>
        <begin position="515"/>
        <end position="533"/>
    </location>
</feature>
<feature type="compositionally biased region" description="Polar residues" evidence="5">
    <location>
        <begin position="686"/>
        <end position="697"/>
    </location>
</feature>
<evidence type="ECO:0000313" key="7">
    <source>
        <dbReference type="EMBL" id="KAK7102034.1"/>
    </source>
</evidence>
<dbReference type="FunFam" id="3.30.40.10:FF:000150">
    <property type="entry name" value="Inactive histone-lysine N-methyltransferase 2E"/>
    <property type="match status" value="1"/>
</dbReference>
<feature type="compositionally biased region" description="Polar residues" evidence="5">
    <location>
        <begin position="1847"/>
        <end position="1859"/>
    </location>
</feature>
<keyword evidence="1" id="KW-0479">Metal-binding</keyword>
<feature type="region of interest" description="Disordered" evidence="5">
    <location>
        <begin position="1560"/>
        <end position="2098"/>
    </location>
</feature>
<feature type="region of interest" description="Disordered" evidence="5">
    <location>
        <begin position="172"/>
        <end position="215"/>
    </location>
</feature>
<dbReference type="PANTHER" id="PTHR46462">
    <property type="entry name" value="UPSET, ISOFORM A"/>
    <property type="match status" value="1"/>
</dbReference>
<feature type="compositionally biased region" description="Pro residues" evidence="5">
    <location>
        <begin position="1920"/>
        <end position="1930"/>
    </location>
</feature>
<feature type="domain" description="SET" evidence="6">
    <location>
        <begin position="331"/>
        <end position="451"/>
    </location>
</feature>
<organism evidence="7 8">
    <name type="scientific">Littorina saxatilis</name>
    <dbReference type="NCBI Taxonomy" id="31220"/>
    <lineage>
        <taxon>Eukaryota</taxon>
        <taxon>Metazoa</taxon>
        <taxon>Spiralia</taxon>
        <taxon>Lophotrochozoa</taxon>
        <taxon>Mollusca</taxon>
        <taxon>Gastropoda</taxon>
        <taxon>Caenogastropoda</taxon>
        <taxon>Littorinimorpha</taxon>
        <taxon>Littorinoidea</taxon>
        <taxon>Littorinidae</taxon>
        <taxon>Littorina</taxon>
    </lineage>
</organism>
<keyword evidence="2" id="KW-0863">Zinc-finger</keyword>
<dbReference type="PROSITE" id="PS01359">
    <property type="entry name" value="ZF_PHD_1"/>
    <property type="match status" value="1"/>
</dbReference>
<feature type="compositionally biased region" description="Low complexity" evidence="5">
    <location>
        <begin position="1337"/>
        <end position="1349"/>
    </location>
</feature>
<keyword evidence="4" id="KW-0156">Chromatin regulator</keyword>
<feature type="compositionally biased region" description="Basic residues" evidence="5">
    <location>
        <begin position="2084"/>
        <end position="2098"/>
    </location>
</feature>
<dbReference type="SMART" id="SM00317">
    <property type="entry name" value="SET"/>
    <property type="match status" value="1"/>
</dbReference>
<feature type="compositionally biased region" description="Low complexity" evidence="5">
    <location>
        <begin position="1758"/>
        <end position="1768"/>
    </location>
</feature>
<dbReference type="CDD" id="cd10529">
    <property type="entry name" value="SET_SETD5-like"/>
    <property type="match status" value="1"/>
</dbReference>
<dbReference type="EMBL" id="JBAMIC010000010">
    <property type="protein sequence ID" value="KAK7102034.1"/>
    <property type="molecule type" value="Genomic_DNA"/>
</dbReference>
<feature type="region of interest" description="Disordered" evidence="5">
    <location>
        <begin position="20"/>
        <end position="50"/>
    </location>
</feature>
<feature type="compositionally biased region" description="Low complexity" evidence="5">
    <location>
        <begin position="1860"/>
        <end position="1873"/>
    </location>
</feature>
<feature type="region of interest" description="Disordered" evidence="5">
    <location>
        <begin position="842"/>
        <end position="886"/>
    </location>
</feature>
<feature type="region of interest" description="Disordered" evidence="5">
    <location>
        <begin position="483"/>
        <end position="533"/>
    </location>
</feature>
<evidence type="ECO:0000313" key="8">
    <source>
        <dbReference type="Proteomes" id="UP001374579"/>
    </source>
</evidence>
<accession>A0AAN9GC04</accession>
<dbReference type="InterPro" id="IPR019786">
    <property type="entry name" value="Zinc_finger_PHD-type_CS"/>
</dbReference>
<dbReference type="Pfam" id="PF20826">
    <property type="entry name" value="PHD_5"/>
    <property type="match status" value="1"/>
</dbReference>
<evidence type="ECO:0000256" key="3">
    <source>
        <dbReference type="ARBA" id="ARBA00022833"/>
    </source>
</evidence>
<reference evidence="7 8" key="1">
    <citation type="submission" date="2024-02" db="EMBL/GenBank/DDBJ databases">
        <title>Chromosome-scale genome assembly of the rough periwinkle Littorina saxatilis.</title>
        <authorList>
            <person name="De Jode A."/>
            <person name="Faria R."/>
            <person name="Formenti G."/>
            <person name="Sims Y."/>
            <person name="Smith T.P."/>
            <person name="Tracey A."/>
            <person name="Wood J.M.D."/>
            <person name="Zagrodzka Z.B."/>
            <person name="Johannesson K."/>
            <person name="Butlin R.K."/>
            <person name="Leder E.H."/>
        </authorList>
    </citation>
    <scope>NUCLEOTIDE SEQUENCE [LARGE SCALE GENOMIC DNA]</scope>
    <source>
        <strain evidence="7">Snail1</strain>
        <tissue evidence="7">Muscle</tissue>
    </source>
</reference>
<keyword evidence="8" id="KW-1185">Reference proteome</keyword>
<dbReference type="Gene3D" id="2.170.270.10">
    <property type="entry name" value="SET domain"/>
    <property type="match status" value="1"/>
</dbReference>
<dbReference type="InterPro" id="IPR013083">
    <property type="entry name" value="Znf_RING/FYVE/PHD"/>
</dbReference>
<evidence type="ECO:0000259" key="6">
    <source>
        <dbReference type="PROSITE" id="PS50280"/>
    </source>
</evidence>